<gene>
    <name evidence="2" type="ORF">pKPC2_EC14653_00088</name>
</gene>
<dbReference type="NCBIfam" id="NF010257">
    <property type="entry name" value="PRK13703.1"/>
    <property type="match status" value="1"/>
</dbReference>
<accession>A0A0K0NQ12</accession>
<dbReference type="EMBL" id="KP868646">
    <property type="protein sequence ID" value="AKN19691.1"/>
    <property type="molecule type" value="Genomic_DNA"/>
</dbReference>
<dbReference type="AlphaFoldDB" id="A0A0K0NQ12"/>
<evidence type="ECO:0000313" key="2">
    <source>
        <dbReference type="EMBL" id="AKN19691.1"/>
    </source>
</evidence>
<feature type="chain" id="PRO_5005451429" evidence="1">
    <location>
        <begin position="23"/>
        <end position="250"/>
    </location>
</feature>
<geneLocation type="plasmid" evidence="2">
    <name>pKPC2-EC14653</name>
</geneLocation>
<sequence length="250" mass="28167">MRTIHAAMLAGCLCCTLMPAYAKDAGWQWYNEKLKSREEEQLPAPAASPPQMDILEKQAALQHATKKALAEAILYPSVPAFVKFFRLQNYWTQQAGLFSMSAKKAMLENPELDYNLQYSHYNGTVKNQLAADYAEQRKAIATLAQHYGVMFFYRGREAIDGQLVQVIQNFRETYGLSVIPVSVDGVVNPLLPDSRMDQGQSQQLGVKYFPAMMLVNPKSGQVKPLSYGFISQDDLAKQFLYVSSDFKPNF</sequence>
<protein>
    <submittedName>
        <fullName evidence="2">Conjugal pilus assembly protein TraF</fullName>
    </submittedName>
</protein>
<organism evidence="2">
    <name type="scientific">Enterobacter cloacae</name>
    <dbReference type="NCBI Taxonomy" id="550"/>
    <lineage>
        <taxon>Bacteria</taxon>
        <taxon>Pseudomonadati</taxon>
        <taxon>Pseudomonadota</taxon>
        <taxon>Gammaproteobacteria</taxon>
        <taxon>Enterobacterales</taxon>
        <taxon>Enterobacteriaceae</taxon>
        <taxon>Enterobacter</taxon>
        <taxon>Enterobacter cloacae complex</taxon>
    </lineage>
</organism>
<proteinExistence type="predicted"/>
<dbReference type="NCBIfam" id="TIGR02739">
    <property type="entry name" value="TraF"/>
    <property type="match status" value="1"/>
</dbReference>
<dbReference type="InterPro" id="IPR039555">
    <property type="entry name" value="TraF/TrbB"/>
</dbReference>
<feature type="signal peptide" evidence="1">
    <location>
        <begin position="1"/>
        <end position="22"/>
    </location>
</feature>
<dbReference type="InterPro" id="IPR014110">
    <property type="entry name" value="TraF"/>
</dbReference>
<dbReference type="RefSeq" id="WP_053390220.1">
    <property type="nucleotide sequence ID" value="NZ_KP868646.1"/>
</dbReference>
<dbReference type="Pfam" id="PF13728">
    <property type="entry name" value="TraF"/>
    <property type="match status" value="1"/>
</dbReference>
<evidence type="ECO:0000256" key="1">
    <source>
        <dbReference type="SAM" id="SignalP"/>
    </source>
</evidence>
<name>A0A0K0NQ12_ENTCL</name>
<reference evidence="2" key="1">
    <citation type="journal article" date="2015" name="Antimicrob. Agents Chemother.">
        <title>Characterization of an Enterobacter cloacae Strain Producing both KPC and NDM Carbapenemases by Whole-Genome Sequencing.</title>
        <authorList>
            <person name="Wu W."/>
            <person name="Feng Y."/>
            <person name="Carattoli A."/>
            <person name="Zong Z."/>
        </authorList>
    </citation>
    <scope>NUCLEOTIDE SEQUENCE</scope>
    <source>
        <strain evidence="2">WCHECl-14653</strain>
        <plasmid evidence="2">pKPC2-EC14653</plasmid>
    </source>
</reference>
<keyword evidence="2" id="KW-0614">Plasmid</keyword>
<keyword evidence="1" id="KW-0732">Signal</keyword>